<dbReference type="Pfam" id="PF00472">
    <property type="entry name" value="RF-1"/>
    <property type="match status" value="1"/>
</dbReference>
<dbReference type="Gene3D" id="1.20.58.410">
    <property type="entry name" value="Release factor"/>
    <property type="match status" value="1"/>
</dbReference>
<keyword evidence="10" id="KW-1185">Reference proteome</keyword>
<dbReference type="InterPro" id="IPR045853">
    <property type="entry name" value="Pep_chain_release_fac_I_sf"/>
</dbReference>
<feature type="coiled-coil region" evidence="7">
    <location>
        <begin position="88"/>
        <end position="115"/>
    </location>
</feature>
<dbReference type="HAMAP" id="MF_00094">
    <property type="entry name" value="Rel_fac_2"/>
    <property type="match status" value="1"/>
</dbReference>
<keyword evidence="6" id="KW-0963">Cytoplasm</keyword>
<proteinExistence type="inferred from homology"/>
<dbReference type="EMBL" id="JAROCA020000001">
    <property type="protein sequence ID" value="MDY0405099.1"/>
    <property type="molecule type" value="Genomic_DNA"/>
</dbReference>
<protein>
    <recommendedName>
        <fullName evidence="3 6">Peptide chain release factor 2</fullName>
        <shortName evidence="6">RF-2</shortName>
    </recommendedName>
</protein>
<dbReference type="SUPFAM" id="SSF75620">
    <property type="entry name" value="Release factor"/>
    <property type="match status" value="1"/>
</dbReference>
<comment type="PTM">
    <text evidence="6">Methylated by PrmC. Methylation increases the termination efficiency of RF2.</text>
</comment>
<dbReference type="Pfam" id="PF03462">
    <property type="entry name" value="PCRF"/>
    <property type="match status" value="1"/>
</dbReference>
<evidence type="ECO:0000313" key="9">
    <source>
        <dbReference type="EMBL" id="MDY0405099.1"/>
    </source>
</evidence>
<feature type="modified residue" description="N5-methylglutamine" evidence="6">
    <location>
        <position position="251"/>
    </location>
</feature>
<evidence type="ECO:0000256" key="2">
    <source>
        <dbReference type="ARBA" id="ARBA00010835"/>
    </source>
</evidence>
<dbReference type="Gene3D" id="3.30.70.1660">
    <property type="match status" value="1"/>
</dbReference>
<dbReference type="Proteomes" id="UP001228376">
    <property type="component" value="Unassembled WGS sequence"/>
</dbReference>
<keyword evidence="4 6" id="KW-0488">Methylation</keyword>
<feature type="domain" description="Prokaryotic-type class I peptide chain release factors" evidence="8">
    <location>
        <begin position="244"/>
        <end position="260"/>
    </location>
</feature>
<dbReference type="InterPro" id="IPR000352">
    <property type="entry name" value="Pep_chain_release_fac_I"/>
</dbReference>
<keyword evidence="5 6" id="KW-0648">Protein biosynthesis</keyword>
<name>A0ABU5CFL2_9BACI</name>
<dbReference type="InterPro" id="IPR004374">
    <property type="entry name" value="PrfB"/>
</dbReference>
<comment type="function">
    <text evidence="1 6">Peptide chain release factor 2 directs the termination of translation in response to the peptide chain termination codons UGA and UAA.</text>
</comment>
<evidence type="ECO:0000256" key="5">
    <source>
        <dbReference type="ARBA" id="ARBA00022917"/>
    </source>
</evidence>
<evidence type="ECO:0000256" key="3">
    <source>
        <dbReference type="ARBA" id="ARBA00019192"/>
    </source>
</evidence>
<organism evidence="9 10">
    <name type="scientific">Tigheibacillus jepli</name>
    <dbReference type="NCBI Taxonomy" id="3035914"/>
    <lineage>
        <taxon>Bacteria</taxon>
        <taxon>Bacillati</taxon>
        <taxon>Bacillota</taxon>
        <taxon>Bacilli</taxon>
        <taxon>Bacillales</taxon>
        <taxon>Bacillaceae</taxon>
        <taxon>Tigheibacillus</taxon>
    </lineage>
</organism>
<evidence type="ECO:0000256" key="4">
    <source>
        <dbReference type="ARBA" id="ARBA00022481"/>
    </source>
</evidence>
<evidence type="ECO:0000256" key="6">
    <source>
        <dbReference type="HAMAP-Rule" id="MF_00094"/>
    </source>
</evidence>
<comment type="subcellular location">
    <subcellularLocation>
        <location evidence="6">Cytoplasm</location>
    </subcellularLocation>
</comment>
<accession>A0ABU5CFL2</accession>
<dbReference type="NCBIfam" id="TIGR00020">
    <property type="entry name" value="prfB"/>
    <property type="match status" value="1"/>
</dbReference>
<dbReference type="InterPro" id="IPR005139">
    <property type="entry name" value="PCRF"/>
</dbReference>
<dbReference type="PANTHER" id="PTHR43116:SF3">
    <property type="entry name" value="CLASS I PEPTIDE CHAIN RELEASE FACTOR"/>
    <property type="match status" value="1"/>
</dbReference>
<comment type="similarity">
    <text evidence="2 6">Belongs to the prokaryotic/mitochondrial release factor family.</text>
</comment>
<dbReference type="SMART" id="SM00937">
    <property type="entry name" value="PCRF"/>
    <property type="match status" value="1"/>
</dbReference>
<dbReference type="RefSeq" id="WP_320384420.1">
    <property type="nucleotide sequence ID" value="NZ_JAROCA020000001.1"/>
</dbReference>
<dbReference type="Gene3D" id="3.30.160.20">
    <property type="match status" value="1"/>
</dbReference>
<comment type="caution">
    <text evidence="9">The sequence shown here is derived from an EMBL/GenBank/DDBJ whole genome shotgun (WGS) entry which is preliminary data.</text>
</comment>
<keyword evidence="7" id="KW-0175">Coiled coil</keyword>
<reference evidence="9 10" key="1">
    <citation type="submission" date="2023-10" db="EMBL/GenBank/DDBJ databases">
        <title>179-bfca-hs.</title>
        <authorList>
            <person name="Miliotis G."/>
            <person name="Sengupta P."/>
            <person name="Hameed A."/>
            <person name="Chuvochina M."/>
            <person name="Mcdonagh F."/>
            <person name="Simpson A.C."/>
            <person name="Singh N.K."/>
            <person name="Rekha P.D."/>
            <person name="Raman K."/>
            <person name="Hugenholtz P."/>
            <person name="Venkateswaran K."/>
        </authorList>
    </citation>
    <scope>NUCLEOTIDE SEQUENCE [LARGE SCALE GENOMIC DNA]</scope>
    <source>
        <strain evidence="9 10">179-BFC-A-HS</strain>
    </source>
</reference>
<evidence type="ECO:0000256" key="7">
    <source>
        <dbReference type="SAM" id="Coils"/>
    </source>
</evidence>
<sequence>MELAEMKHELEQMNTRTAQFRGLFDLDVKKERIKELELQMTEPGFWDNQQAAQKVIDESNGLKHLVEGYQKLADKLEDMMVSYELVKEENDAELKDELEQDITKLQEEMNKYELEMLLNDPYDANNAILELHPGAGGTESQDWASMLLRMYQRWAEDKNFAVETMDYLPGDEAGVKSVTLLIKGHNAYGYLKAEKGVHRLVRISPFDSSGRRHTSFVSCDVTPEMTDDVDVDIKQEDLKIDTYRSSGAGGQHVNKTDSAVRITHLPTNIVVTCQNERSQIKNRESAMKMLKSKLYQIELEKKQEELAAIRGEQKEIGWGSQIRSYVFHPYSMVKDHRTNVEIGNTQSVMDGNIDPFIDAYLRQHIDDSHS</sequence>
<dbReference type="PANTHER" id="PTHR43116">
    <property type="entry name" value="PEPTIDE CHAIN RELEASE FACTOR 2"/>
    <property type="match status" value="1"/>
</dbReference>
<gene>
    <name evidence="6 9" type="primary">prfB</name>
    <name evidence="9" type="ORF">P5G51_006530</name>
</gene>
<evidence type="ECO:0000313" key="10">
    <source>
        <dbReference type="Proteomes" id="UP001228376"/>
    </source>
</evidence>
<evidence type="ECO:0000259" key="8">
    <source>
        <dbReference type="PROSITE" id="PS00745"/>
    </source>
</evidence>
<evidence type="ECO:0000256" key="1">
    <source>
        <dbReference type="ARBA" id="ARBA00002613"/>
    </source>
</evidence>
<dbReference type="PROSITE" id="PS00745">
    <property type="entry name" value="RF_PROK_I"/>
    <property type="match status" value="1"/>
</dbReference>